<dbReference type="Pfam" id="PF00106">
    <property type="entry name" value="adh_short"/>
    <property type="match status" value="1"/>
</dbReference>
<comment type="caution">
    <text evidence="4">The sequence shown here is derived from an EMBL/GenBank/DDBJ whole genome shotgun (WGS) entry which is preliminary data.</text>
</comment>
<proteinExistence type="inferred from homology"/>
<protein>
    <submittedName>
        <fullName evidence="4">Putative oxidoreductase</fullName>
    </submittedName>
</protein>
<evidence type="ECO:0000256" key="1">
    <source>
        <dbReference type="ARBA" id="ARBA00006484"/>
    </source>
</evidence>
<dbReference type="PRINTS" id="PR00081">
    <property type="entry name" value="GDHRDH"/>
</dbReference>
<reference evidence="4 5" key="1">
    <citation type="submission" date="2013-09" db="EMBL/GenBank/DDBJ databases">
        <title>Whole genome shotgun sequence of Vibrio proteolyticus NBRC 13287.</title>
        <authorList>
            <person name="Isaki S."/>
            <person name="Hosoyama A."/>
            <person name="Numata M."/>
            <person name="Hashimoto M."/>
            <person name="Hosoyama Y."/>
            <person name="Tsuchikane K."/>
            <person name="Noguchi M."/>
            <person name="Hirakata S."/>
            <person name="Ichikawa N."/>
            <person name="Ohji S."/>
            <person name="Yamazoe A."/>
            <person name="Fujita N."/>
        </authorList>
    </citation>
    <scope>NUCLEOTIDE SEQUENCE [LARGE SCALE GENOMIC DNA]</scope>
    <source>
        <strain evidence="4 5">NBRC 13287</strain>
    </source>
</reference>
<dbReference type="GO" id="GO:0016020">
    <property type="term" value="C:membrane"/>
    <property type="evidence" value="ECO:0007669"/>
    <property type="project" value="TreeGrafter"/>
</dbReference>
<keyword evidence="5" id="KW-1185">Reference proteome</keyword>
<dbReference type="PRINTS" id="PR00080">
    <property type="entry name" value="SDRFAMILY"/>
</dbReference>
<evidence type="ECO:0000313" key="4">
    <source>
        <dbReference type="EMBL" id="GAD68802.1"/>
    </source>
</evidence>
<dbReference type="AlphaFoldDB" id="U3A668"/>
<dbReference type="SUPFAM" id="SSF51735">
    <property type="entry name" value="NAD(P)-binding Rossmann-fold domains"/>
    <property type="match status" value="1"/>
</dbReference>
<dbReference type="InterPro" id="IPR036291">
    <property type="entry name" value="NAD(P)-bd_dom_sf"/>
</dbReference>
<dbReference type="GO" id="GO:0016491">
    <property type="term" value="F:oxidoreductase activity"/>
    <property type="evidence" value="ECO:0007669"/>
    <property type="project" value="UniProtKB-KW"/>
</dbReference>
<sequence>MFNTSLQLEHNMANRNTALITGASGGIGLELARIHAQKGGNLVLVARSKDKLEALRVELENHYKVSVLTIVEDLSQPDSAQRIFDQTLALGLQIDTLINNAGFGGHGYFHERCLNDEQAMMQVNMVTLTNLTHYYLPGMITRRKGQILNVSSTASFMPGPLQAVYYATKAYVTSFTQAIAEEVREHNVTATVLCPGAVATNFVTAGNLEGVGIWKNAKSPESVAQVGYRAMERGKLVVFNEGILRMMLEWIMPLLPRKMVLKLSRQAMEKSH</sequence>
<accession>U3A668</accession>
<dbReference type="InterPro" id="IPR002347">
    <property type="entry name" value="SDR_fam"/>
</dbReference>
<keyword evidence="2" id="KW-0560">Oxidoreductase</keyword>
<dbReference type="PANTHER" id="PTHR44196:SF2">
    <property type="entry name" value="SHORT-CHAIN DEHYDROGENASE-RELATED"/>
    <property type="match status" value="1"/>
</dbReference>
<evidence type="ECO:0000256" key="2">
    <source>
        <dbReference type="ARBA" id="ARBA00023002"/>
    </source>
</evidence>
<dbReference type="eggNOG" id="COG0300">
    <property type="taxonomic scope" value="Bacteria"/>
</dbReference>
<comment type="similarity">
    <text evidence="1 3">Belongs to the short-chain dehydrogenases/reductases (SDR) family.</text>
</comment>
<dbReference type="Gene3D" id="3.40.50.720">
    <property type="entry name" value="NAD(P)-binding Rossmann-like Domain"/>
    <property type="match status" value="1"/>
</dbReference>
<organism evidence="4 5">
    <name type="scientific">Vibrio proteolyticus NBRC 13287</name>
    <dbReference type="NCBI Taxonomy" id="1219065"/>
    <lineage>
        <taxon>Bacteria</taxon>
        <taxon>Pseudomonadati</taxon>
        <taxon>Pseudomonadota</taxon>
        <taxon>Gammaproteobacteria</taxon>
        <taxon>Vibrionales</taxon>
        <taxon>Vibrionaceae</taxon>
        <taxon>Vibrio</taxon>
    </lineage>
</organism>
<evidence type="ECO:0000313" key="5">
    <source>
        <dbReference type="Proteomes" id="UP000016570"/>
    </source>
</evidence>
<dbReference type="PANTHER" id="PTHR44196">
    <property type="entry name" value="DEHYDROGENASE/REDUCTASE SDR FAMILY MEMBER 7B"/>
    <property type="match status" value="1"/>
</dbReference>
<name>U3A668_VIBPR</name>
<dbReference type="STRING" id="1219065.VPR01S_19_00840"/>
<gene>
    <name evidence="4" type="ORF">VPR01S_19_00840</name>
</gene>
<dbReference type="PIRSF" id="PIRSF000126">
    <property type="entry name" value="11-beta-HSD1"/>
    <property type="match status" value="1"/>
</dbReference>
<dbReference type="Proteomes" id="UP000016570">
    <property type="component" value="Unassembled WGS sequence"/>
</dbReference>
<dbReference type="EMBL" id="BATJ01000019">
    <property type="protein sequence ID" value="GAD68802.1"/>
    <property type="molecule type" value="Genomic_DNA"/>
</dbReference>
<evidence type="ECO:0000256" key="3">
    <source>
        <dbReference type="RuleBase" id="RU000363"/>
    </source>
</evidence>